<name>A0A5C5YAZ6_9PLAN</name>
<comment type="caution">
    <text evidence="1">The sequence shown here is derived from an EMBL/GenBank/DDBJ whole genome shotgun (WGS) entry which is preliminary data.</text>
</comment>
<accession>A0A5C5YAZ6</accession>
<keyword evidence="2" id="KW-1185">Reference proteome</keyword>
<sequence length="251" mass="28775">MDRVHSQSSRAIDQIDHVAVVVGEPAVNQRHTGILYRVVESGPLEFLHLAWHCDLRRDRQIRPEYCWAELSVNKRRLIQLAAVCDAIAHENSADAIRYGLSNPVGVFDTDTKKFLLGPTRGGLTCASFVLAVFDCARLQLVEYSGWPSPDAEDYQWQEAVLNTLMQMRASNPNQVTQEHIDCVRDEAGSSARFRPEQVAAAAAIRERRPVKYRYASLVGQQIVRLLRGQPFEREIRMSVWDRVMRWIDRFR</sequence>
<evidence type="ECO:0000313" key="1">
    <source>
        <dbReference type="EMBL" id="TWT71495.1"/>
    </source>
</evidence>
<proteinExistence type="predicted"/>
<protein>
    <submittedName>
        <fullName evidence="1">Uncharacterized protein</fullName>
    </submittedName>
</protein>
<dbReference type="EMBL" id="SJPL01000001">
    <property type="protein sequence ID" value="TWT71495.1"/>
    <property type="molecule type" value="Genomic_DNA"/>
</dbReference>
<reference evidence="1 2" key="1">
    <citation type="submission" date="2019-02" db="EMBL/GenBank/DDBJ databases">
        <title>Deep-cultivation of Planctomycetes and their phenomic and genomic characterization uncovers novel biology.</title>
        <authorList>
            <person name="Wiegand S."/>
            <person name="Jogler M."/>
            <person name="Boedeker C."/>
            <person name="Pinto D."/>
            <person name="Vollmers J."/>
            <person name="Rivas-Marin E."/>
            <person name="Kohn T."/>
            <person name="Peeters S.H."/>
            <person name="Heuer A."/>
            <person name="Rast P."/>
            <person name="Oberbeckmann S."/>
            <person name="Bunk B."/>
            <person name="Jeske O."/>
            <person name="Meyerdierks A."/>
            <person name="Storesund J.E."/>
            <person name="Kallscheuer N."/>
            <person name="Luecker S."/>
            <person name="Lage O.M."/>
            <person name="Pohl T."/>
            <person name="Merkel B.J."/>
            <person name="Hornburger P."/>
            <person name="Mueller R.-W."/>
            <person name="Bruemmer F."/>
            <person name="Labrenz M."/>
            <person name="Spormann A.M."/>
            <person name="Op Den Camp H."/>
            <person name="Overmann J."/>
            <person name="Amann R."/>
            <person name="Jetten M.S.M."/>
            <person name="Mascher T."/>
            <person name="Medema M.H."/>
            <person name="Devos D.P."/>
            <person name="Kaster A.-K."/>
            <person name="Ovreas L."/>
            <person name="Rohde M."/>
            <person name="Galperin M.Y."/>
            <person name="Jogler C."/>
        </authorList>
    </citation>
    <scope>NUCLEOTIDE SEQUENCE [LARGE SCALE GENOMIC DNA]</scope>
    <source>
        <strain evidence="1 2">Pan14r</strain>
    </source>
</reference>
<gene>
    <name evidence="1" type="ORF">Pan14r_38050</name>
</gene>
<dbReference type="AlphaFoldDB" id="A0A5C5YAZ6"/>
<evidence type="ECO:0000313" key="2">
    <source>
        <dbReference type="Proteomes" id="UP000317238"/>
    </source>
</evidence>
<dbReference type="OrthoDB" id="6902965at2"/>
<dbReference type="Proteomes" id="UP000317238">
    <property type="component" value="Unassembled WGS sequence"/>
</dbReference>
<organism evidence="1 2">
    <name type="scientific">Crateriforma conspicua</name>
    <dbReference type="NCBI Taxonomy" id="2527996"/>
    <lineage>
        <taxon>Bacteria</taxon>
        <taxon>Pseudomonadati</taxon>
        <taxon>Planctomycetota</taxon>
        <taxon>Planctomycetia</taxon>
        <taxon>Planctomycetales</taxon>
        <taxon>Planctomycetaceae</taxon>
        <taxon>Crateriforma</taxon>
    </lineage>
</organism>
<dbReference type="RefSeq" id="WP_146439814.1">
    <property type="nucleotide sequence ID" value="NZ_SJPL01000001.1"/>
</dbReference>